<dbReference type="HOGENOM" id="CLU_1482559_0_0_1"/>
<evidence type="ECO:0000313" key="1">
    <source>
        <dbReference type="EMBL" id="KIM73786.1"/>
    </source>
</evidence>
<keyword evidence="2" id="KW-1185">Reference proteome</keyword>
<accession>A0A0C3F1G0</accession>
<dbReference type="Proteomes" id="UP000054166">
    <property type="component" value="Unassembled WGS sequence"/>
</dbReference>
<evidence type="ECO:0000313" key="2">
    <source>
        <dbReference type="Proteomes" id="UP000054166"/>
    </source>
</evidence>
<dbReference type="STRING" id="765440.A0A0C3F1G0"/>
<gene>
    <name evidence="1" type="ORF">PILCRDRAFT_720896</name>
</gene>
<proteinExistence type="predicted"/>
<dbReference type="InParanoid" id="A0A0C3F1G0"/>
<protein>
    <submittedName>
        <fullName evidence="1">Uncharacterized protein</fullName>
    </submittedName>
</protein>
<dbReference type="OrthoDB" id="5967843at2759"/>
<name>A0A0C3F1G0_PILCF</name>
<reference evidence="2" key="2">
    <citation type="submission" date="2015-01" db="EMBL/GenBank/DDBJ databases">
        <title>Evolutionary Origins and Diversification of the Mycorrhizal Mutualists.</title>
        <authorList>
            <consortium name="DOE Joint Genome Institute"/>
            <consortium name="Mycorrhizal Genomics Consortium"/>
            <person name="Kohler A."/>
            <person name="Kuo A."/>
            <person name="Nagy L.G."/>
            <person name="Floudas D."/>
            <person name="Copeland A."/>
            <person name="Barry K.W."/>
            <person name="Cichocki N."/>
            <person name="Veneault-Fourrey C."/>
            <person name="LaButti K."/>
            <person name="Lindquist E.A."/>
            <person name="Lipzen A."/>
            <person name="Lundell T."/>
            <person name="Morin E."/>
            <person name="Murat C."/>
            <person name="Riley R."/>
            <person name="Ohm R."/>
            <person name="Sun H."/>
            <person name="Tunlid A."/>
            <person name="Henrissat B."/>
            <person name="Grigoriev I.V."/>
            <person name="Hibbett D.S."/>
            <person name="Martin F."/>
        </authorList>
    </citation>
    <scope>NUCLEOTIDE SEQUENCE [LARGE SCALE GENOMIC DNA]</scope>
    <source>
        <strain evidence="2">F 1598</strain>
    </source>
</reference>
<reference evidence="1 2" key="1">
    <citation type="submission" date="2014-04" db="EMBL/GenBank/DDBJ databases">
        <authorList>
            <consortium name="DOE Joint Genome Institute"/>
            <person name="Kuo A."/>
            <person name="Tarkka M."/>
            <person name="Buscot F."/>
            <person name="Kohler A."/>
            <person name="Nagy L.G."/>
            <person name="Floudas D."/>
            <person name="Copeland A."/>
            <person name="Barry K.W."/>
            <person name="Cichocki N."/>
            <person name="Veneault-Fourrey C."/>
            <person name="LaButti K."/>
            <person name="Lindquist E.A."/>
            <person name="Lipzen A."/>
            <person name="Lundell T."/>
            <person name="Morin E."/>
            <person name="Murat C."/>
            <person name="Sun H."/>
            <person name="Tunlid A."/>
            <person name="Henrissat B."/>
            <person name="Grigoriev I.V."/>
            <person name="Hibbett D.S."/>
            <person name="Martin F."/>
            <person name="Nordberg H.P."/>
            <person name="Cantor M.N."/>
            <person name="Hua S.X."/>
        </authorList>
    </citation>
    <scope>NUCLEOTIDE SEQUENCE [LARGE SCALE GENOMIC DNA]</scope>
    <source>
        <strain evidence="1 2">F 1598</strain>
    </source>
</reference>
<dbReference type="EMBL" id="KN833074">
    <property type="protein sequence ID" value="KIM73786.1"/>
    <property type="molecule type" value="Genomic_DNA"/>
</dbReference>
<sequence length="182" mass="20486">MCSGLDGLYLDVVISAFNSHSDGKLILGIITLLFDPLPIRDLLAKPIGELRPHLHELRSVLLVPDTLDEPIRVYHASFRDFLMDPQPSSNHFIDQRRHHSSITLFSLRLMTEELRCNPCNICDPSKLNSEVPDLNAMCKTSIGGAVQYACRCWGCPSVQINPRWDPSRSFISFRLEVAAVLD</sequence>
<dbReference type="AlphaFoldDB" id="A0A0C3F1G0"/>
<organism evidence="1 2">
    <name type="scientific">Piloderma croceum (strain F 1598)</name>
    <dbReference type="NCBI Taxonomy" id="765440"/>
    <lineage>
        <taxon>Eukaryota</taxon>
        <taxon>Fungi</taxon>
        <taxon>Dikarya</taxon>
        <taxon>Basidiomycota</taxon>
        <taxon>Agaricomycotina</taxon>
        <taxon>Agaricomycetes</taxon>
        <taxon>Agaricomycetidae</taxon>
        <taxon>Atheliales</taxon>
        <taxon>Atheliaceae</taxon>
        <taxon>Piloderma</taxon>
    </lineage>
</organism>